<proteinExistence type="inferred from homology"/>
<dbReference type="PRINTS" id="PR00725">
    <property type="entry name" value="DADACBPTASE1"/>
</dbReference>
<dbReference type="GO" id="GO:0006508">
    <property type="term" value="P:proteolysis"/>
    <property type="evidence" value="ECO:0007669"/>
    <property type="project" value="InterPro"/>
</dbReference>
<dbReference type="GO" id="GO:0009252">
    <property type="term" value="P:peptidoglycan biosynthetic process"/>
    <property type="evidence" value="ECO:0007669"/>
    <property type="project" value="UniProtKB-KW"/>
</dbReference>
<keyword evidence="2 11" id="KW-0732">Signal</keyword>
<evidence type="ECO:0000256" key="6">
    <source>
        <dbReference type="ARBA" id="ARBA00023316"/>
    </source>
</evidence>
<evidence type="ECO:0000256" key="8">
    <source>
        <dbReference type="PIRSR" id="PIRSR618044-2"/>
    </source>
</evidence>
<sequence>MSRFDLPFLRFLGTLPLPTVAASMLVSAALIAAPMAEAASQSSKSAKKTEKVVKVQKSSAKSSAKSSTKSAKASRSSKGSTVAKTSSRKVIVSKNGKRKVILVQRQAAPVRAAYTPPSRPSLGEALGLRDTDDALSLRSSVALVMDQNTNEVLFQKNAAAVLPIASITKLMTALVVMDARLPMDEVLTITEEDRDTEKHSSSRLRFGTQLTRQELLLLALMSSENRAASALGRHYPGGLPAFVQAMNRKARELGMNDSHFVDSSGLSSSNVSSALDLARLVKAAYRNPTIRAFSTQTEHEVNVLGRTQHYVSTNRLVRGGNWDIGLQKTGFISEAGRCLVMQARVGGRDVVMVFLDSSGNLTRFADANRVRDWLEHSPPSAPNRFPSTPNLTQGPANSPHYVLTSQQARGI</sequence>
<comment type="caution">
    <text evidence="13">The sequence shown here is derived from an EMBL/GenBank/DDBJ whole genome shotgun (WGS) entry which is preliminary data.</text>
</comment>
<feature type="region of interest" description="Disordered" evidence="10">
    <location>
        <begin position="376"/>
        <end position="411"/>
    </location>
</feature>
<dbReference type="PANTHER" id="PTHR21581:SF26">
    <property type="entry name" value="D-ALANYL-D-ALANINE ENDOPEPTIDASE"/>
    <property type="match status" value="1"/>
</dbReference>
<comment type="similarity">
    <text evidence="1 9">Belongs to the peptidase S11 family.</text>
</comment>
<dbReference type="InterPro" id="IPR012338">
    <property type="entry name" value="Beta-lactam/transpept-like"/>
</dbReference>
<evidence type="ECO:0000313" key="14">
    <source>
        <dbReference type="Proteomes" id="UP000324324"/>
    </source>
</evidence>
<feature type="compositionally biased region" description="Polar residues" evidence="10">
    <location>
        <begin position="385"/>
        <end position="396"/>
    </location>
</feature>
<dbReference type="EMBL" id="VWRN01000030">
    <property type="protein sequence ID" value="KAA6125292.1"/>
    <property type="molecule type" value="Genomic_DNA"/>
</dbReference>
<feature type="domain" description="Peptidase S11 D-alanyl-D-alanine carboxypeptidase A N-terminal" evidence="12">
    <location>
        <begin position="134"/>
        <end position="357"/>
    </location>
</feature>
<protein>
    <submittedName>
        <fullName evidence="13">D-alanyl-D-alanine endopeptidase</fullName>
        <ecNumber evidence="13">3.4.21.-</ecNumber>
    </submittedName>
</protein>
<feature type="active site" description="Proton acceptor" evidence="7">
    <location>
        <position position="169"/>
    </location>
</feature>
<evidence type="ECO:0000256" key="5">
    <source>
        <dbReference type="ARBA" id="ARBA00022984"/>
    </source>
</evidence>
<gene>
    <name evidence="13" type="ORF">F1599_10970</name>
</gene>
<dbReference type="GO" id="GO:0008360">
    <property type="term" value="P:regulation of cell shape"/>
    <property type="evidence" value="ECO:0007669"/>
    <property type="project" value="UniProtKB-KW"/>
</dbReference>
<feature type="binding site" evidence="8">
    <location>
        <position position="328"/>
    </location>
    <ligand>
        <name>substrate</name>
    </ligand>
</feature>
<dbReference type="InterPro" id="IPR001967">
    <property type="entry name" value="Peptidase_S11_N"/>
</dbReference>
<evidence type="ECO:0000256" key="3">
    <source>
        <dbReference type="ARBA" id="ARBA00022801"/>
    </source>
</evidence>
<keyword evidence="6" id="KW-0961">Cell wall biogenesis/degradation</keyword>
<dbReference type="InterPro" id="IPR018044">
    <property type="entry name" value="Peptidase_S11"/>
</dbReference>
<dbReference type="PANTHER" id="PTHR21581">
    <property type="entry name" value="D-ALANYL-D-ALANINE CARBOXYPEPTIDASE"/>
    <property type="match status" value="1"/>
</dbReference>
<dbReference type="Gene3D" id="3.40.710.10">
    <property type="entry name" value="DD-peptidase/beta-lactamase superfamily"/>
    <property type="match status" value="1"/>
</dbReference>
<dbReference type="NCBIfam" id="NF008668">
    <property type="entry name" value="PRK11669.1"/>
    <property type="match status" value="1"/>
</dbReference>
<dbReference type="EC" id="3.4.21.-" evidence="13"/>
<dbReference type="AlphaFoldDB" id="A0A5M8ARH3"/>
<dbReference type="Proteomes" id="UP000324324">
    <property type="component" value="Unassembled WGS sequence"/>
</dbReference>
<evidence type="ECO:0000256" key="4">
    <source>
        <dbReference type="ARBA" id="ARBA00022960"/>
    </source>
</evidence>
<feature type="compositionally biased region" description="Low complexity" evidence="10">
    <location>
        <begin position="55"/>
        <end position="80"/>
    </location>
</feature>
<name>A0A5M8ARH3_9BURK</name>
<dbReference type="GO" id="GO:0009002">
    <property type="term" value="F:serine-type D-Ala-D-Ala carboxypeptidase activity"/>
    <property type="evidence" value="ECO:0007669"/>
    <property type="project" value="InterPro"/>
</dbReference>
<keyword evidence="4" id="KW-0133">Cell shape</keyword>
<dbReference type="RefSeq" id="WP_150083100.1">
    <property type="nucleotide sequence ID" value="NZ_CP080293.1"/>
</dbReference>
<keyword evidence="3 13" id="KW-0378">Hydrolase</keyword>
<evidence type="ECO:0000256" key="10">
    <source>
        <dbReference type="SAM" id="MobiDB-lite"/>
    </source>
</evidence>
<organism evidence="13 14">
    <name type="scientific">Cupriavidus cauae</name>
    <dbReference type="NCBI Taxonomy" id="2608999"/>
    <lineage>
        <taxon>Bacteria</taxon>
        <taxon>Pseudomonadati</taxon>
        <taxon>Pseudomonadota</taxon>
        <taxon>Betaproteobacteria</taxon>
        <taxon>Burkholderiales</taxon>
        <taxon>Burkholderiaceae</taxon>
        <taxon>Cupriavidus</taxon>
    </lineage>
</organism>
<evidence type="ECO:0000256" key="7">
    <source>
        <dbReference type="PIRSR" id="PIRSR618044-1"/>
    </source>
</evidence>
<reference evidence="13 14" key="1">
    <citation type="submission" date="2019-09" db="EMBL/GenBank/DDBJ databases">
        <title>Isolation of a novel species in the genus Cupriavidus from patients with sepsis using whole genome sequencing.</title>
        <authorList>
            <person name="Kweon O.J."/>
            <person name="Lee M.-K."/>
        </authorList>
    </citation>
    <scope>NUCLEOTIDE SEQUENCE [LARGE SCALE GENOMIC DNA]</scope>
    <source>
        <strain evidence="13 14">MKL-01</strain>
    </source>
</reference>
<dbReference type="SUPFAM" id="SSF56601">
    <property type="entry name" value="beta-lactamase/transpeptidase-like"/>
    <property type="match status" value="1"/>
</dbReference>
<feature type="active site" description="Acyl-ester intermediate" evidence="7">
    <location>
        <position position="166"/>
    </location>
</feature>
<accession>A0A5M8ARH3</accession>
<feature type="chain" id="PRO_5024295254" evidence="11">
    <location>
        <begin position="33"/>
        <end position="411"/>
    </location>
</feature>
<feature type="signal peptide" evidence="11">
    <location>
        <begin position="1"/>
        <end position="32"/>
    </location>
</feature>
<dbReference type="Pfam" id="PF00768">
    <property type="entry name" value="Peptidase_S11"/>
    <property type="match status" value="1"/>
</dbReference>
<feature type="active site" evidence="7">
    <location>
        <position position="223"/>
    </location>
</feature>
<evidence type="ECO:0000259" key="12">
    <source>
        <dbReference type="Pfam" id="PF00768"/>
    </source>
</evidence>
<feature type="region of interest" description="Disordered" evidence="10">
    <location>
        <begin position="39"/>
        <end position="88"/>
    </location>
</feature>
<keyword evidence="5" id="KW-0573">Peptidoglycan synthesis</keyword>
<evidence type="ECO:0000313" key="13">
    <source>
        <dbReference type="EMBL" id="KAA6125292.1"/>
    </source>
</evidence>
<dbReference type="GO" id="GO:0071555">
    <property type="term" value="P:cell wall organization"/>
    <property type="evidence" value="ECO:0007669"/>
    <property type="project" value="UniProtKB-KW"/>
</dbReference>
<evidence type="ECO:0000256" key="9">
    <source>
        <dbReference type="RuleBase" id="RU004016"/>
    </source>
</evidence>
<evidence type="ECO:0000256" key="2">
    <source>
        <dbReference type="ARBA" id="ARBA00022729"/>
    </source>
</evidence>
<evidence type="ECO:0000256" key="11">
    <source>
        <dbReference type="SAM" id="SignalP"/>
    </source>
</evidence>
<keyword evidence="14" id="KW-1185">Reference proteome</keyword>
<evidence type="ECO:0000256" key="1">
    <source>
        <dbReference type="ARBA" id="ARBA00007164"/>
    </source>
</evidence>